<evidence type="ECO:0000256" key="4">
    <source>
        <dbReference type="HAMAP-Rule" id="MF_00470"/>
    </source>
</evidence>
<dbReference type="Gene3D" id="3.20.20.120">
    <property type="entry name" value="Enolase-like C-terminal domain"/>
    <property type="match status" value="1"/>
</dbReference>
<accession>A0A6M0K619</accession>
<organism evidence="7 8">
    <name type="scientific">Thiorhodococcus minor</name>
    <dbReference type="NCBI Taxonomy" id="57489"/>
    <lineage>
        <taxon>Bacteria</taxon>
        <taxon>Pseudomonadati</taxon>
        <taxon>Pseudomonadota</taxon>
        <taxon>Gammaproteobacteria</taxon>
        <taxon>Chromatiales</taxon>
        <taxon>Chromatiaceae</taxon>
        <taxon>Thiorhodococcus</taxon>
    </lineage>
</organism>
<dbReference type="Gene3D" id="3.30.390.10">
    <property type="entry name" value="Enolase-like, N-terminal domain"/>
    <property type="match status" value="1"/>
</dbReference>
<dbReference type="SFLD" id="SFLDF00009">
    <property type="entry name" value="o-succinylbenzoate_synthase"/>
    <property type="match status" value="1"/>
</dbReference>
<comment type="caution">
    <text evidence="7">The sequence shown here is derived from an EMBL/GenBank/DDBJ whole genome shotgun (WGS) entry which is preliminary data.</text>
</comment>
<evidence type="ECO:0000259" key="6">
    <source>
        <dbReference type="SMART" id="SM00922"/>
    </source>
</evidence>
<reference evidence="7 8" key="1">
    <citation type="submission" date="2020-02" db="EMBL/GenBank/DDBJ databases">
        <title>Genome sequences of Thiorhodococcus mannitoliphagus and Thiorhodococcus minor, purple sulfur photosynthetic bacteria in the gammaproteobacterial family, Chromatiaceae.</title>
        <authorList>
            <person name="Aviles F.A."/>
            <person name="Meyer T.E."/>
            <person name="Kyndt J.A."/>
        </authorList>
    </citation>
    <scope>NUCLEOTIDE SEQUENCE [LARGE SCALE GENOMIC DNA]</scope>
    <source>
        <strain evidence="7 8">DSM 11518</strain>
    </source>
</reference>
<comment type="pathway">
    <text evidence="4">Quinol/quinone metabolism; 1,4-dihydroxy-2-naphthoate biosynthesis; 1,4-dihydroxy-2-naphthoate from chorismate: step 4/7.</text>
</comment>
<dbReference type="PANTHER" id="PTHR48073:SF2">
    <property type="entry name" value="O-SUCCINYLBENZOATE SYNTHASE"/>
    <property type="match status" value="1"/>
</dbReference>
<keyword evidence="4" id="KW-0474">Menaquinone biosynthesis</keyword>
<evidence type="ECO:0000256" key="3">
    <source>
        <dbReference type="ARBA" id="ARBA00023239"/>
    </source>
</evidence>
<comment type="cofactor">
    <cofactor evidence="4">
        <name>a divalent metal cation</name>
        <dbReference type="ChEBI" id="CHEBI:60240"/>
    </cofactor>
</comment>
<feature type="active site" description="Proton donor" evidence="4">
    <location>
        <position position="156"/>
    </location>
</feature>
<dbReference type="AlphaFoldDB" id="A0A6M0K619"/>
<dbReference type="CDD" id="cd03320">
    <property type="entry name" value="OSBS"/>
    <property type="match status" value="1"/>
</dbReference>
<dbReference type="GO" id="GO:0009234">
    <property type="term" value="P:menaquinone biosynthetic process"/>
    <property type="evidence" value="ECO:0007669"/>
    <property type="project" value="UniProtKB-UniRule"/>
</dbReference>
<dbReference type="SUPFAM" id="SSF51604">
    <property type="entry name" value="Enolase C-terminal domain-like"/>
    <property type="match status" value="1"/>
</dbReference>
<dbReference type="EC" id="4.2.1.113" evidence="4 5"/>
<comment type="function">
    <text evidence="4">Converts 2-succinyl-6-hydroxy-2,4-cyclohexadiene-1-carboxylate (SHCHC) to 2-succinylbenzoate (OSB).</text>
</comment>
<keyword evidence="1 4" id="KW-0479">Metal-binding</keyword>
<dbReference type="InterPro" id="IPR041338">
    <property type="entry name" value="OSBS_N"/>
</dbReference>
<dbReference type="PROSITE" id="PS00909">
    <property type="entry name" value="MR_MLE_2"/>
    <property type="match status" value="1"/>
</dbReference>
<evidence type="ECO:0000313" key="7">
    <source>
        <dbReference type="EMBL" id="NEV64027.1"/>
    </source>
</evidence>
<comment type="pathway">
    <text evidence="4">Quinol/quinone metabolism; menaquinone biosynthesis.</text>
</comment>
<dbReference type="InterPro" id="IPR018110">
    <property type="entry name" value="Mandel_Rmase/mucon_lact_enz_CS"/>
</dbReference>
<dbReference type="SFLD" id="SFLDG00180">
    <property type="entry name" value="muconate_cycloisomerase"/>
    <property type="match status" value="1"/>
</dbReference>
<dbReference type="GO" id="GO:0009063">
    <property type="term" value="P:amino acid catabolic process"/>
    <property type="evidence" value="ECO:0007669"/>
    <property type="project" value="InterPro"/>
</dbReference>
<evidence type="ECO:0000256" key="5">
    <source>
        <dbReference type="NCBIfam" id="TIGR01927"/>
    </source>
</evidence>
<keyword evidence="3 4" id="KW-0456">Lyase</keyword>
<feature type="domain" description="Mandelate racemase/muconate lactonizing enzyme C-terminal" evidence="6">
    <location>
        <begin position="135"/>
        <end position="232"/>
    </location>
</feature>
<dbReference type="SMART" id="SM00922">
    <property type="entry name" value="MR_MLE"/>
    <property type="match status" value="1"/>
</dbReference>
<dbReference type="NCBIfam" id="TIGR01927">
    <property type="entry name" value="menC_gam_Gplu"/>
    <property type="match status" value="1"/>
</dbReference>
<feature type="binding site" evidence="4">
    <location>
        <position position="185"/>
    </location>
    <ligand>
        <name>Mg(2+)</name>
        <dbReference type="ChEBI" id="CHEBI:18420"/>
    </ligand>
</feature>
<dbReference type="Pfam" id="PF13378">
    <property type="entry name" value="MR_MLE_C"/>
    <property type="match status" value="1"/>
</dbReference>
<dbReference type="InterPro" id="IPR010196">
    <property type="entry name" value="OSB_synthase_MenC1"/>
</dbReference>
<keyword evidence="2 4" id="KW-0460">Magnesium</keyword>
<dbReference type="InterPro" id="IPR029017">
    <property type="entry name" value="Enolase-like_N"/>
</dbReference>
<comment type="similarity">
    <text evidence="4">Belongs to the mandelate racemase/muconate lactonizing enzyme family. MenC type 1 subfamily.</text>
</comment>
<dbReference type="InterPro" id="IPR036849">
    <property type="entry name" value="Enolase-like_C_sf"/>
</dbReference>
<dbReference type="Pfam" id="PF21508">
    <property type="entry name" value="MenC_N"/>
    <property type="match status" value="1"/>
</dbReference>
<dbReference type="UniPathway" id="UPA01057">
    <property type="reaction ID" value="UER00165"/>
</dbReference>
<comment type="catalytic activity">
    <reaction evidence="4">
        <text>(1R,6R)-6-hydroxy-2-succinyl-cyclohexa-2,4-diene-1-carboxylate = 2-succinylbenzoate + H2O</text>
        <dbReference type="Rhea" id="RHEA:10196"/>
        <dbReference type="ChEBI" id="CHEBI:15377"/>
        <dbReference type="ChEBI" id="CHEBI:18325"/>
        <dbReference type="ChEBI" id="CHEBI:58689"/>
        <dbReference type="EC" id="4.2.1.113"/>
    </reaction>
</comment>
<dbReference type="InterPro" id="IPR029065">
    <property type="entry name" value="Enolase_C-like"/>
</dbReference>
<evidence type="ECO:0000313" key="8">
    <source>
        <dbReference type="Proteomes" id="UP000483379"/>
    </source>
</evidence>
<dbReference type="SFLD" id="SFLDS00001">
    <property type="entry name" value="Enolase"/>
    <property type="match status" value="1"/>
</dbReference>
<protein>
    <recommendedName>
        <fullName evidence="4 5">o-succinylbenzoate synthase</fullName>
        <shortName evidence="4">OSB synthase</shortName>
        <shortName evidence="4">OSBS</shortName>
        <ecNumber evidence="4 5">4.2.1.113</ecNumber>
    </recommendedName>
    <alternativeName>
        <fullName evidence="4">4-(2'-carboxyphenyl)-4-oxybutyric acid synthase</fullName>
    </alternativeName>
    <alternativeName>
        <fullName evidence="4">o-succinylbenzoic acid synthase</fullName>
    </alternativeName>
</protein>
<name>A0A6M0K619_9GAMM</name>
<dbReference type="SUPFAM" id="SSF54826">
    <property type="entry name" value="Enolase N-terminal domain-like"/>
    <property type="match status" value="1"/>
</dbReference>
<dbReference type="InterPro" id="IPR013342">
    <property type="entry name" value="Mandelate_racemase_C"/>
</dbReference>
<dbReference type="Proteomes" id="UP000483379">
    <property type="component" value="Unassembled WGS sequence"/>
</dbReference>
<feature type="binding site" evidence="4">
    <location>
        <position position="211"/>
    </location>
    <ligand>
        <name>Mg(2+)</name>
        <dbReference type="ChEBI" id="CHEBI:18420"/>
    </ligand>
</feature>
<sequence length="355" mass="39111">MSERLLIHPYDLPLRRPWESAKGRFARRYGFMVQVRSETFSGFGDCAPLPDAGTEELEQAEQQLPELQERLRGTKPESMMEEIGSDLDAFPATRFALECALLDLIGKRARVSLRRYLSTTARDRLPVNIAAGPLASVTAETIRGYYEQGFRVLKIKVGIEEPETELERLMDLFQLIPPDVGLRLDANGAWSFDQAKTVVDRLARLPIESLEEPLRDPTSEQLAELQSGTPFPIARDESLRRQLDTETDMASLGVRRLILKPAVIGGLRRTLDVARAATDAGMEVVITSLIETAAGLWPTAQLAAATRSSIPHGLSTSYWLAQDLGSAPTLKDGFIQLPLSAGSGFAPMPDAKPEL</sequence>
<evidence type="ECO:0000256" key="1">
    <source>
        <dbReference type="ARBA" id="ARBA00022723"/>
    </source>
</evidence>
<dbReference type="RefSeq" id="WP_164454524.1">
    <property type="nucleotide sequence ID" value="NZ_JAAIJQ010000071.1"/>
</dbReference>
<dbReference type="GO" id="GO:0043748">
    <property type="term" value="F:O-succinylbenzoate synthase activity"/>
    <property type="evidence" value="ECO:0007669"/>
    <property type="project" value="UniProtKB-EC"/>
</dbReference>
<dbReference type="EMBL" id="JAAIJQ010000071">
    <property type="protein sequence ID" value="NEV64027.1"/>
    <property type="molecule type" value="Genomic_DNA"/>
</dbReference>
<dbReference type="GO" id="GO:0000287">
    <property type="term" value="F:magnesium ion binding"/>
    <property type="evidence" value="ECO:0007669"/>
    <property type="project" value="UniProtKB-UniRule"/>
</dbReference>
<feature type="active site" description="Proton acceptor" evidence="4">
    <location>
        <position position="260"/>
    </location>
</feature>
<proteinExistence type="inferred from homology"/>
<dbReference type="UniPathway" id="UPA00079"/>
<dbReference type="HAMAP" id="MF_00470">
    <property type="entry name" value="MenC_1"/>
    <property type="match status" value="1"/>
</dbReference>
<dbReference type="PANTHER" id="PTHR48073">
    <property type="entry name" value="O-SUCCINYLBENZOATE SYNTHASE-RELATED"/>
    <property type="match status" value="1"/>
</dbReference>
<gene>
    <name evidence="4 7" type="primary">menC</name>
    <name evidence="7" type="ORF">G3446_19420</name>
</gene>
<evidence type="ECO:0000256" key="2">
    <source>
        <dbReference type="ARBA" id="ARBA00022842"/>
    </source>
</evidence>
<feature type="binding site" evidence="4">
    <location>
        <position position="236"/>
    </location>
    <ligand>
        <name>Mg(2+)</name>
        <dbReference type="ChEBI" id="CHEBI:18420"/>
    </ligand>
</feature>
<keyword evidence="8" id="KW-1185">Reference proteome</keyword>